<dbReference type="RefSeq" id="XP_015664437.1">
    <property type="nucleotide sequence ID" value="XM_015796429.1"/>
</dbReference>
<evidence type="ECO:0008006" key="5">
    <source>
        <dbReference type="Google" id="ProtNLM"/>
    </source>
</evidence>
<evidence type="ECO:0000256" key="1">
    <source>
        <dbReference type="ARBA" id="ARBA00022729"/>
    </source>
</evidence>
<dbReference type="PANTHER" id="PTHR13544">
    <property type="entry name" value="SELENOPROTEIN T"/>
    <property type="match status" value="1"/>
</dbReference>
<evidence type="ECO:0000256" key="2">
    <source>
        <dbReference type="ARBA" id="ARBA00023284"/>
    </source>
</evidence>
<dbReference type="EMBL" id="LGTL01000001">
    <property type="protein sequence ID" value="KPA85998.1"/>
    <property type="molecule type" value="Genomic_DNA"/>
</dbReference>
<dbReference type="PANTHER" id="PTHR13544:SF0">
    <property type="entry name" value="THIOREDOXIN REDUCTASE-LIKE SELENOPROTEIN T"/>
    <property type="match status" value="1"/>
</dbReference>
<dbReference type="GO" id="GO:0045454">
    <property type="term" value="P:cell redox homeostasis"/>
    <property type="evidence" value="ECO:0007669"/>
    <property type="project" value="TreeGrafter"/>
</dbReference>
<gene>
    <name evidence="3" type="ORF">ABB37_00286</name>
</gene>
<organism evidence="3 4">
    <name type="scientific">Leptomonas pyrrhocoris</name>
    <name type="common">Firebug parasite</name>
    <dbReference type="NCBI Taxonomy" id="157538"/>
    <lineage>
        <taxon>Eukaryota</taxon>
        <taxon>Discoba</taxon>
        <taxon>Euglenozoa</taxon>
        <taxon>Kinetoplastea</taxon>
        <taxon>Metakinetoplastina</taxon>
        <taxon>Trypanosomatida</taxon>
        <taxon>Trypanosomatidae</taxon>
        <taxon>Leishmaniinae</taxon>
        <taxon>Leptomonas</taxon>
    </lineage>
</organism>
<name>A0A0N0VHV7_LEPPY</name>
<dbReference type="GO" id="GO:0004791">
    <property type="term" value="F:thioredoxin-disulfide reductase (NADPH) activity"/>
    <property type="evidence" value="ECO:0007669"/>
    <property type="project" value="TreeGrafter"/>
</dbReference>
<accession>A0A0N0VHV7</accession>
<dbReference type="SUPFAM" id="SSF52833">
    <property type="entry name" value="Thioredoxin-like"/>
    <property type="match status" value="1"/>
</dbReference>
<dbReference type="Proteomes" id="UP000037923">
    <property type="component" value="Unassembled WGS sequence"/>
</dbReference>
<proteinExistence type="predicted"/>
<dbReference type="AlphaFoldDB" id="A0A0N0VHV7"/>
<dbReference type="OMA" id="FMLNMVG"/>
<sequence length="144" mass="15542">MKVQLQRSLPNSKEMRIVGATYPTPPLRAAIGRACSFAFMGTLALALAGPQMGFLPPTVVNFIGQQRGMMIGAGFMLNMVGNSLTQTGAYEVSLDGELIYSKLQTGAVPSVEEMRRIILEKTLLEDYGDKSTDTKPSNDIQTPA</sequence>
<protein>
    <recommendedName>
        <fullName evidence="5">Selenoprotein T</fullName>
    </recommendedName>
</protein>
<dbReference type="Pfam" id="PF10262">
    <property type="entry name" value="Rdx"/>
    <property type="match status" value="1"/>
</dbReference>
<keyword evidence="2" id="KW-0676">Redox-active center</keyword>
<dbReference type="InterPro" id="IPR019389">
    <property type="entry name" value="Selenoprotein_T"/>
</dbReference>
<comment type="caution">
    <text evidence="3">The sequence shown here is derived from an EMBL/GenBank/DDBJ whole genome shotgun (WGS) entry which is preliminary data.</text>
</comment>
<dbReference type="GeneID" id="26900584"/>
<evidence type="ECO:0000313" key="4">
    <source>
        <dbReference type="Proteomes" id="UP000037923"/>
    </source>
</evidence>
<dbReference type="GO" id="GO:0005789">
    <property type="term" value="C:endoplasmic reticulum membrane"/>
    <property type="evidence" value="ECO:0007669"/>
    <property type="project" value="TreeGrafter"/>
</dbReference>
<keyword evidence="4" id="KW-1185">Reference proteome</keyword>
<dbReference type="Gene3D" id="3.40.30.10">
    <property type="entry name" value="Glutaredoxin"/>
    <property type="match status" value="1"/>
</dbReference>
<dbReference type="InterPro" id="IPR011893">
    <property type="entry name" value="Selenoprotein_Rdx-typ"/>
</dbReference>
<reference evidence="3 4" key="1">
    <citation type="submission" date="2015-07" db="EMBL/GenBank/DDBJ databases">
        <title>High-quality genome of monoxenous trypanosomatid Leptomonas pyrrhocoris.</title>
        <authorList>
            <person name="Flegontov P."/>
            <person name="Butenko A."/>
            <person name="Firsov S."/>
            <person name="Vlcek C."/>
            <person name="Logacheva M.D."/>
            <person name="Field M."/>
            <person name="Filatov D."/>
            <person name="Flegontova O."/>
            <person name="Gerasimov E."/>
            <person name="Jackson A.P."/>
            <person name="Kelly S."/>
            <person name="Opperdoes F."/>
            <person name="O'Reilly A."/>
            <person name="Votypka J."/>
            <person name="Yurchenko V."/>
            <person name="Lukes J."/>
        </authorList>
    </citation>
    <scope>NUCLEOTIDE SEQUENCE [LARGE SCALE GENOMIC DNA]</scope>
    <source>
        <strain evidence="3">H10</strain>
    </source>
</reference>
<keyword evidence="1" id="KW-0732">Signal</keyword>
<dbReference type="OrthoDB" id="60822at2759"/>
<dbReference type="VEuPathDB" id="TriTrypDB:LpyrH10_01_2860"/>
<evidence type="ECO:0000313" key="3">
    <source>
        <dbReference type="EMBL" id="KPA85998.1"/>
    </source>
</evidence>
<dbReference type="NCBIfam" id="TIGR02174">
    <property type="entry name" value="CXXU_selWTH"/>
    <property type="match status" value="1"/>
</dbReference>
<dbReference type="InterPro" id="IPR036249">
    <property type="entry name" value="Thioredoxin-like_sf"/>
</dbReference>